<evidence type="ECO:0000259" key="1">
    <source>
        <dbReference type="Pfam" id="PF01494"/>
    </source>
</evidence>
<dbReference type="Proteomes" id="UP001430306">
    <property type="component" value="Unassembled WGS sequence"/>
</dbReference>
<dbReference type="Pfam" id="PF01494">
    <property type="entry name" value="FAD_binding_3"/>
    <property type="match status" value="1"/>
</dbReference>
<dbReference type="RefSeq" id="WP_230274820.1">
    <property type="nucleotide sequence ID" value="NZ_JAJKFW010000025.1"/>
</dbReference>
<evidence type="ECO:0000313" key="3">
    <source>
        <dbReference type="Proteomes" id="UP001430306"/>
    </source>
</evidence>
<comment type="caution">
    <text evidence="2">The sequence shown here is derived from an EMBL/GenBank/DDBJ whole genome shotgun (WGS) entry which is preliminary data.</text>
</comment>
<dbReference type="Gene3D" id="3.50.50.60">
    <property type="entry name" value="FAD/NAD(P)-binding domain"/>
    <property type="match status" value="1"/>
</dbReference>
<dbReference type="GO" id="GO:0004497">
    <property type="term" value="F:monooxygenase activity"/>
    <property type="evidence" value="ECO:0007669"/>
    <property type="project" value="UniProtKB-KW"/>
</dbReference>
<keyword evidence="3" id="KW-1185">Reference proteome</keyword>
<gene>
    <name evidence="2" type="ORF">LOC71_16390</name>
</gene>
<proteinExistence type="predicted"/>
<dbReference type="InterPro" id="IPR050407">
    <property type="entry name" value="Geranylgeranyl_reductase"/>
</dbReference>
<dbReference type="PANTHER" id="PTHR42685:SF22">
    <property type="entry name" value="CONDITIONED MEDIUM FACTOR RECEPTOR 1"/>
    <property type="match status" value="1"/>
</dbReference>
<accession>A0ABS8NK20</accession>
<evidence type="ECO:0000313" key="2">
    <source>
        <dbReference type="EMBL" id="MCC9643866.1"/>
    </source>
</evidence>
<dbReference type="InterPro" id="IPR002938">
    <property type="entry name" value="FAD-bd"/>
</dbReference>
<feature type="domain" description="FAD-binding" evidence="1">
    <location>
        <begin position="27"/>
        <end position="350"/>
    </location>
</feature>
<dbReference type="PANTHER" id="PTHR42685">
    <property type="entry name" value="GERANYLGERANYL DIPHOSPHATE REDUCTASE"/>
    <property type="match status" value="1"/>
</dbReference>
<keyword evidence="2" id="KW-0503">Monooxygenase</keyword>
<keyword evidence="2" id="KW-0560">Oxidoreductase</keyword>
<name>A0ABS8NK20_9BACT</name>
<dbReference type="InterPro" id="IPR036188">
    <property type="entry name" value="FAD/NAD-bd_sf"/>
</dbReference>
<dbReference type="SUPFAM" id="SSF51905">
    <property type="entry name" value="FAD/NAD(P)-binding domain"/>
    <property type="match status" value="1"/>
</dbReference>
<reference evidence="2" key="1">
    <citation type="submission" date="2021-11" db="EMBL/GenBank/DDBJ databases">
        <title>Genome sequence.</title>
        <authorList>
            <person name="Sun Q."/>
        </authorList>
    </citation>
    <scope>NUCLEOTIDE SEQUENCE</scope>
    <source>
        <strain evidence="2">JC740</strain>
    </source>
</reference>
<organism evidence="2 3">
    <name type="scientific">Rhodopirellula halodulae</name>
    <dbReference type="NCBI Taxonomy" id="2894198"/>
    <lineage>
        <taxon>Bacteria</taxon>
        <taxon>Pseudomonadati</taxon>
        <taxon>Planctomycetota</taxon>
        <taxon>Planctomycetia</taxon>
        <taxon>Pirellulales</taxon>
        <taxon>Pirellulaceae</taxon>
        <taxon>Rhodopirellula</taxon>
    </lineage>
</organism>
<sequence>MAWGHSGPPSNDPTDERKTVCQDIGRVAVIGGGPAGSAAATRLAHRGAEVTLFERAEFPREKVCGCCLGAAGLAALDAIGVGQSVRELGQPTTFFHGYFQTGRGGTREERIHSTRGVRIPIVQGTALSRSQLDLNLLRWAEQAGVNVQQPCGATIVSQDPSGVWVESESGGSQRYDLVVIATGLTGKFRQSGAAELAWKQTPHGPMGISTHLPRPIAEEMAWQLEDGEIQMHCGEEGYAGVVQLPGGDLDIAAAVHVRPRNSKEDHAGKRAIEAAVESLLLNSNALNSRQSDRLRQWFAEGASWQTTPALRRKRVAGNGRVVAIGDAAGYVEPLTGEGMTWGIESGLAVADLWALYQSGRMTADKEPDFGAHWHARATKFQTRRRRLCGWVTGWVRYRPARWLARGGLQRAGWLAAPFTRSLAIGPRFESTTTLQRPLASIADASHRTHPSS</sequence>
<dbReference type="EMBL" id="JAJKFW010000025">
    <property type="protein sequence ID" value="MCC9643866.1"/>
    <property type="molecule type" value="Genomic_DNA"/>
</dbReference>
<dbReference type="PRINTS" id="PR00420">
    <property type="entry name" value="RNGMNOXGNASE"/>
</dbReference>
<protein>
    <submittedName>
        <fullName evidence="2">FAD-dependent monooxygenase</fullName>
    </submittedName>
</protein>